<gene>
    <name evidence="1" type="ORF">M514_26360</name>
</gene>
<protein>
    <recommendedName>
        <fullName evidence="2">Reverse transcriptase Ty1/copia-type domain-containing protein</fullName>
    </recommendedName>
</protein>
<evidence type="ECO:0008006" key="2">
    <source>
        <dbReference type="Google" id="ProtNLM"/>
    </source>
</evidence>
<dbReference type="Proteomes" id="UP000030758">
    <property type="component" value="Unassembled WGS sequence"/>
</dbReference>
<evidence type="ECO:0000313" key="1">
    <source>
        <dbReference type="EMBL" id="KFD61464.1"/>
    </source>
</evidence>
<sequence>MRYMVATIDKKLQLSGDDEAILNCFVDADWAGDKTDRKSTTGYVVRLGKCAVAWTSQKQSVVALSSTEAEYIAASQACREILWLRRLLDDVGIPQRDAAIIYEDNQGCIRLAETDRCSARTKHIDVRCHLLRNLRDQGIINLEYCPSEEMIADILTKPLGKPRFLMLTEQLGLEAEIQLPIATAGQREGVLDMALSSGRNKQSGPATGRR</sequence>
<name>A0A085MW68_9BILA</name>
<dbReference type="PANTHER" id="PTHR11439:SF440">
    <property type="entry name" value="INTEGRASE CATALYTIC DOMAIN-CONTAINING PROTEIN"/>
    <property type="match status" value="1"/>
</dbReference>
<dbReference type="CDD" id="cd09272">
    <property type="entry name" value="RNase_HI_RT_Ty1"/>
    <property type="match status" value="1"/>
</dbReference>
<reference evidence="1" key="1">
    <citation type="journal article" date="2014" name="Nat. Genet.">
        <title>Genome and transcriptome of the porcine whipworm Trichuris suis.</title>
        <authorList>
            <person name="Jex A.R."/>
            <person name="Nejsum P."/>
            <person name="Schwarz E.M."/>
            <person name="Hu L."/>
            <person name="Young N.D."/>
            <person name="Hall R.S."/>
            <person name="Korhonen P.K."/>
            <person name="Liao S."/>
            <person name="Thamsborg S."/>
            <person name="Xia J."/>
            <person name="Xu P."/>
            <person name="Wang S."/>
            <person name="Scheerlinck J.P."/>
            <person name="Hofmann A."/>
            <person name="Sternberg P.W."/>
            <person name="Wang J."/>
            <person name="Gasser R.B."/>
        </authorList>
    </citation>
    <scope>NUCLEOTIDE SEQUENCE [LARGE SCALE GENOMIC DNA]</scope>
    <source>
        <strain evidence="1">DCEP-RM93F</strain>
    </source>
</reference>
<organism evidence="1">
    <name type="scientific">Trichuris suis</name>
    <name type="common">pig whipworm</name>
    <dbReference type="NCBI Taxonomy" id="68888"/>
    <lineage>
        <taxon>Eukaryota</taxon>
        <taxon>Metazoa</taxon>
        <taxon>Ecdysozoa</taxon>
        <taxon>Nematoda</taxon>
        <taxon>Enoplea</taxon>
        <taxon>Dorylaimia</taxon>
        <taxon>Trichinellida</taxon>
        <taxon>Trichuridae</taxon>
        <taxon>Trichuris</taxon>
    </lineage>
</organism>
<dbReference type="AlphaFoldDB" id="A0A085MW68"/>
<dbReference type="PANTHER" id="PTHR11439">
    <property type="entry name" value="GAG-POL-RELATED RETROTRANSPOSON"/>
    <property type="match status" value="1"/>
</dbReference>
<dbReference type="EMBL" id="KL367622">
    <property type="protein sequence ID" value="KFD61464.1"/>
    <property type="molecule type" value="Genomic_DNA"/>
</dbReference>
<proteinExistence type="predicted"/>
<accession>A0A085MW68</accession>